<keyword evidence="2" id="KW-1185">Reference proteome</keyword>
<dbReference type="Proteomes" id="UP001596223">
    <property type="component" value="Unassembled WGS sequence"/>
</dbReference>
<dbReference type="RefSeq" id="WP_378604159.1">
    <property type="nucleotide sequence ID" value="NZ_JBHSQN010000007.1"/>
</dbReference>
<proteinExistence type="predicted"/>
<evidence type="ECO:0000313" key="1">
    <source>
        <dbReference type="EMBL" id="MFC6011802.1"/>
    </source>
</evidence>
<organism evidence="1 2">
    <name type="scientific">Nocardia lasii</name>
    <dbReference type="NCBI Taxonomy" id="1616107"/>
    <lineage>
        <taxon>Bacteria</taxon>
        <taxon>Bacillati</taxon>
        <taxon>Actinomycetota</taxon>
        <taxon>Actinomycetes</taxon>
        <taxon>Mycobacteriales</taxon>
        <taxon>Nocardiaceae</taxon>
        <taxon>Nocardia</taxon>
    </lineage>
</organism>
<dbReference type="EMBL" id="JBHSQN010000007">
    <property type="protein sequence ID" value="MFC6011802.1"/>
    <property type="molecule type" value="Genomic_DNA"/>
</dbReference>
<accession>A0ABW1JS18</accession>
<evidence type="ECO:0000313" key="2">
    <source>
        <dbReference type="Proteomes" id="UP001596223"/>
    </source>
</evidence>
<comment type="caution">
    <text evidence="1">The sequence shown here is derived from an EMBL/GenBank/DDBJ whole genome shotgun (WGS) entry which is preliminary data.</text>
</comment>
<name>A0ABW1JS18_9NOCA</name>
<reference evidence="2" key="1">
    <citation type="journal article" date="2019" name="Int. J. Syst. Evol. Microbiol.">
        <title>The Global Catalogue of Microorganisms (GCM) 10K type strain sequencing project: providing services to taxonomists for standard genome sequencing and annotation.</title>
        <authorList>
            <consortium name="The Broad Institute Genomics Platform"/>
            <consortium name="The Broad Institute Genome Sequencing Center for Infectious Disease"/>
            <person name="Wu L."/>
            <person name="Ma J."/>
        </authorList>
    </citation>
    <scope>NUCLEOTIDE SEQUENCE [LARGE SCALE GENOMIC DNA]</scope>
    <source>
        <strain evidence="2">CCUG 36956</strain>
    </source>
</reference>
<sequence>MTTGHVTSTDTIGMTRKHRSRTLDQIRQLGYHVRTSILFGVTTKISYLKLRQDEKGSVVLAHFRR</sequence>
<protein>
    <submittedName>
        <fullName evidence="1">Uncharacterized protein</fullName>
    </submittedName>
</protein>
<gene>
    <name evidence="1" type="ORF">ACFP3H_12140</name>
</gene>